<feature type="region of interest" description="Disordered" evidence="1">
    <location>
        <begin position="90"/>
        <end position="110"/>
    </location>
</feature>
<evidence type="ECO:0000313" key="2">
    <source>
        <dbReference type="EMBL" id="MDS0282264.1"/>
    </source>
</evidence>
<name>A0ABU2FND5_9EURY</name>
<feature type="region of interest" description="Disordered" evidence="1">
    <location>
        <begin position="1"/>
        <end position="20"/>
    </location>
</feature>
<evidence type="ECO:0000256" key="1">
    <source>
        <dbReference type="SAM" id="MobiDB-lite"/>
    </source>
</evidence>
<protein>
    <submittedName>
        <fullName evidence="2">Uncharacterized protein</fullName>
    </submittedName>
</protein>
<accession>A0ABU2FND5</accession>
<dbReference type="Proteomes" id="UP001268864">
    <property type="component" value="Unassembled WGS sequence"/>
</dbReference>
<gene>
    <name evidence="2" type="ORF">NDI86_09010</name>
</gene>
<sequence>MSMKISAGLQDSGTTDESVPENAEADINLAELIERSENTDWNNVPGTIGAEADTRMAHLIEMRGTVRGRSVIVCRTVPDAAIALSGVSVSTSNVGTDGGSDDINEDDSNAELDYGRNTIVNTSAGWRSGRTATTAPQNRD</sequence>
<reference evidence="2 3" key="1">
    <citation type="submission" date="2022-06" db="EMBL/GenBank/DDBJ databases">
        <title>Halomicroarcula sp. a new haloarchaeum isolate from saline soil.</title>
        <authorList>
            <person name="Strakova D."/>
            <person name="Galisteo C."/>
            <person name="Sanchez-Porro C."/>
            <person name="Ventosa A."/>
        </authorList>
    </citation>
    <scope>NUCLEOTIDE SEQUENCE [LARGE SCALE GENOMIC DNA]</scope>
    <source>
        <strain evidence="2 3">S3CR25-11</strain>
    </source>
</reference>
<comment type="caution">
    <text evidence="2">The sequence shown here is derived from an EMBL/GenBank/DDBJ whole genome shotgun (WGS) entry which is preliminary data.</text>
</comment>
<proteinExistence type="predicted"/>
<dbReference type="EMBL" id="JAMQOS010000002">
    <property type="protein sequence ID" value="MDS0282264.1"/>
    <property type="molecule type" value="Genomic_DNA"/>
</dbReference>
<organism evidence="2 3">
    <name type="scientific">Haloarcula onubensis</name>
    <dbReference type="NCBI Taxonomy" id="2950539"/>
    <lineage>
        <taxon>Archaea</taxon>
        <taxon>Methanobacteriati</taxon>
        <taxon>Methanobacteriota</taxon>
        <taxon>Stenosarchaea group</taxon>
        <taxon>Halobacteria</taxon>
        <taxon>Halobacteriales</taxon>
        <taxon>Haloarculaceae</taxon>
        <taxon>Haloarcula</taxon>
    </lineage>
</organism>
<keyword evidence="3" id="KW-1185">Reference proteome</keyword>
<evidence type="ECO:0000313" key="3">
    <source>
        <dbReference type="Proteomes" id="UP001268864"/>
    </source>
</evidence>
<dbReference type="RefSeq" id="WP_310900093.1">
    <property type="nucleotide sequence ID" value="NZ_JAMQOS010000002.1"/>
</dbReference>
<feature type="compositionally biased region" description="Acidic residues" evidence="1">
    <location>
        <begin position="99"/>
        <end position="110"/>
    </location>
</feature>